<dbReference type="InterPro" id="IPR013766">
    <property type="entry name" value="Thioredoxin_domain"/>
</dbReference>
<dbReference type="CDD" id="cd02966">
    <property type="entry name" value="TlpA_like_family"/>
    <property type="match status" value="1"/>
</dbReference>
<dbReference type="InterPro" id="IPR036249">
    <property type="entry name" value="Thioredoxin-like_sf"/>
</dbReference>
<feature type="signal peptide" evidence="1">
    <location>
        <begin position="1"/>
        <end position="19"/>
    </location>
</feature>
<keyword evidence="4" id="KW-1185">Reference proteome</keyword>
<comment type="caution">
    <text evidence="3">The sequence shown here is derived from an EMBL/GenBank/DDBJ whole genome shotgun (WGS) entry which is preliminary data.</text>
</comment>
<dbReference type="PANTHER" id="PTHR42852">
    <property type="entry name" value="THIOL:DISULFIDE INTERCHANGE PROTEIN DSBE"/>
    <property type="match status" value="1"/>
</dbReference>
<accession>A0ABR7X801</accession>
<organism evidence="3 4">
    <name type="scientific">Mucilaginibacter rigui</name>
    <dbReference type="NCBI Taxonomy" id="534635"/>
    <lineage>
        <taxon>Bacteria</taxon>
        <taxon>Pseudomonadati</taxon>
        <taxon>Bacteroidota</taxon>
        <taxon>Sphingobacteriia</taxon>
        <taxon>Sphingobacteriales</taxon>
        <taxon>Sphingobacteriaceae</taxon>
        <taxon>Mucilaginibacter</taxon>
    </lineage>
</organism>
<dbReference type="Pfam" id="PF00578">
    <property type="entry name" value="AhpC-TSA"/>
    <property type="match status" value="1"/>
</dbReference>
<dbReference type="PANTHER" id="PTHR42852:SF13">
    <property type="entry name" value="PROTEIN DIPZ"/>
    <property type="match status" value="1"/>
</dbReference>
<evidence type="ECO:0000313" key="4">
    <source>
        <dbReference type="Proteomes" id="UP000618754"/>
    </source>
</evidence>
<evidence type="ECO:0000256" key="1">
    <source>
        <dbReference type="SAM" id="SignalP"/>
    </source>
</evidence>
<dbReference type="RefSeq" id="WP_191176544.1">
    <property type="nucleotide sequence ID" value="NZ_JACWMW010000003.1"/>
</dbReference>
<feature type="chain" id="PRO_5047445464" evidence="1">
    <location>
        <begin position="20"/>
        <end position="224"/>
    </location>
</feature>
<protein>
    <submittedName>
        <fullName evidence="3">TlpA family protein disulfide reductase</fullName>
    </submittedName>
</protein>
<dbReference type="Proteomes" id="UP000618754">
    <property type="component" value="Unassembled WGS sequence"/>
</dbReference>
<evidence type="ECO:0000313" key="3">
    <source>
        <dbReference type="EMBL" id="MBD1386709.1"/>
    </source>
</evidence>
<dbReference type="InterPro" id="IPR000866">
    <property type="entry name" value="AhpC/TSA"/>
</dbReference>
<feature type="domain" description="Thioredoxin" evidence="2">
    <location>
        <begin position="86"/>
        <end position="223"/>
    </location>
</feature>
<dbReference type="InterPro" id="IPR050553">
    <property type="entry name" value="Thioredoxin_ResA/DsbE_sf"/>
</dbReference>
<dbReference type="PROSITE" id="PS51352">
    <property type="entry name" value="THIOREDOXIN_2"/>
    <property type="match status" value="1"/>
</dbReference>
<sequence>MKKILISACLICQCIGVFAQQVDNTRYKLPDGKIVTYDKLDSVEKAWGSKQFRMQHDAKQPDLVFISPMTNDIVKAIDGDKAELNKLLNQPAPDFTLTDLAGKRWTLSSLRGKTVVLNFWFVACPGCVEEMPHLNDLVKSYHGQPVVFLGLALDDAKALKNFLTQHKFAYNLFPKAGAVSKPYHVSMYPTSFVIDPNGVIRFAQLGGENIEQQITDTIKNFAKR</sequence>
<gene>
    <name evidence="3" type="ORF">IDJ75_15610</name>
</gene>
<proteinExistence type="predicted"/>
<dbReference type="SUPFAM" id="SSF52833">
    <property type="entry name" value="Thioredoxin-like"/>
    <property type="match status" value="1"/>
</dbReference>
<dbReference type="Gene3D" id="3.40.30.10">
    <property type="entry name" value="Glutaredoxin"/>
    <property type="match status" value="1"/>
</dbReference>
<dbReference type="EMBL" id="JACWMW010000003">
    <property type="protein sequence ID" value="MBD1386709.1"/>
    <property type="molecule type" value="Genomic_DNA"/>
</dbReference>
<name>A0ABR7X801_9SPHI</name>
<evidence type="ECO:0000259" key="2">
    <source>
        <dbReference type="PROSITE" id="PS51352"/>
    </source>
</evidence>
<reference evidence="3 4" key="1">
    <citation type="submission" date="2020-09" db="EMBL/GenBank/DDBJ databases">
        <title>Novel species of Mucilaginibacter isolated from a glacier on the Tibetan Plateau.</title>
        <authorList>
            <person name="Liu Q."/>
            <person name="Xin Y.-H."/>
        </authorList>
    </citation>
    <scope>NUCLEOTIDE SEQUENCE [LARGE SCALE GENOMIC DNA]</scope>
    <source>
        <strain evidence="3 4">CGMCC 1.13878</strain>
    </source>
</reference>
<keyword evidence="1" id="KW-0732">Signal</keyword>